<dbReference type="Gene3D" id="1.10.10.10">
    <property type="entry name" value="Winged helix-like DNA-binding domain superfamily/Winged helix DNA-binding domain"/>
    <property type="match status" value="1"/>
</dbReference>
<dbReference type="PROSITE" id="PS50949">
    <property type="entry name" value="HTH_GNTR"/>
    <property type="match status" value="1"/>
</dbReference>
<dbReference type="InterPro" id="IPR050679">
    <property type="entry name" value="Bact_HTH_transcr_reg"/>
</dbReference>
<dbReference type="OrthoDB" id="4164516at2"/>
<dbReference type="PANTHER" id="PTHR44846:SF17">
    <property type="entry name" value="GNTR-FAMILY TRANSCRIPTIONAL REGULATOR"/>
    <property type="match status" value="1"/>
</dbReference>
<gene>
    <name evidence="6" type="ORF">CLV30_101154</name>
</gene>
<dbReference type="Proteomes" id="UP000243528">
    <property type="component" value="Unassembled WGS sequence"/>
</dbReference>
<protein>
    <submittedName>
        <fullName evidence="6">Regulatory GntR family protein</fullName>
    </submittedName>
</protein>
<feature type="coiled-coil region" evidence="4">
    <location>
        <begin position="94"/>
        <end position="121"/>
    </location>
</feature>
<dbReference type="GO" id="GO:0003677">
    <property type="term" value="F:DNA binding"/>
    <property type="evidence" value="ECO:0007669"/>
    <property type="project" value="UniProtKB-KW"/>
</dbReference>
<evidence type="ECO:0000256" key="3">
    <source>
        <dbReference type="ARBA" id="ARBA00023163"/>
    </source>
</evidence>
<dbReference type="EMBL" id="PYGE01000001">
    <property type="protein sequence ID" value="PSL08187.1"/>
    <property type="molecule type" value="Genomic_DNA"/>
</dbReference>
<keyword evidence="4" id="KW-0175">Coiled coil</keyword>
<dbReference type="AlphaFoldDB" id="A0A2P8EFD5"/>
<evidence type="ECO:0000256" key="1">
    <source>
        <dbReference type="ARBA" id="ARBA00023015"/>
    </source>
</evidence>
<dbReference type="PRINTS" id="PR00035">
    <property type="entry name" value="HTHGNTR"/>
</dbReference>
<organism evidence="6 7">
    <name type="scientific">Haloactinopolyspora alba</name>
    <dbReference type="NCBI Taxonomy" id="648780"/>
    <lineage>
        <taxon>Bacteria</taxon>
        <taxon>Bacillati</taxon>
        <taxon>Actinomycetota</taxon>
        <taxon>Actinomycetes</taxon>
        <taxon>Jiangellales</taxon>
        <taxon>Jiangellaceae</taxon>
        <taxon>Haloactinopolyspora</taxon>
    </lineage>
</organism>
<comment type="caution">
    <text evidence="6">The sequence shown here is derived from an EMBL/GenBank/DDBJ whole genome shotgun (WGS) entry which is preliminary data.</text>
</comment>
<proteinExistence type="predicted"/>
<reference evidence="6 7" key="1">
    <citation type="submission" date="2018-03" db="EMBL/GenBank/DDBJ databases">
        <title>Genomic Encyclopedia of Archaeal and Bacterial Type Strains, Phase II (KMG-II): from individual species to whole genera.</title>
        <authorList>
            <person name="Goeker M."/>
        </authorList>
    </citation>
    <scope>NUCLEOTIDE SEQUENCE [LARGE SCALE GENOMIC DNA]</scope>
    <source>
        <strain evidence="6 7">DSM 45211</strain>
    </source>
</reference>
<evidence type="ECO:0000256" key="4">
    <source>
        <dbReference type="SAM" id="Coils"/>
    </source>
</evidence>
<evidence type="ECO:0000259" key="5">
    <source>
        <dbReference type="PROSITE" id="PS50949"/>
    </source>
</evidence>
<dbReference type="CDD" id="cd07377">
    <property type="entry name" value="WHTH_GntR"/>
    <property type="match status" value="1"/>
</dbReference>
<evidence type="ECO:0000313" key="6">
    <source>
        <dbReference type="EMBL" id="PSL08187.1"/>
    </source>
</evidence>
<dbReference type="PANTHER" id="PTHR44846">
    <property type="entry name" value="MANNOSYL-D-GLYCERATE TRANSPORT/METABOLISM SYSTEM REPRESSOR MNGR-RELATED"/>
    <property type="match status" value="1"/>
</dbReference>
<dbReference type="SUPFAM" id="SSF46785">
    <property type="entry name" value="Winged helix' DNA-binding domain"/>
    <property type="match status" value="1"/>
</dbReference>
<dbReference type="Pfam" id="PF00392">
    <property type="entry name" value="GntR"/>
    <property type="match status" value="1"/>
</dbReference>
<dbReference type="InterPro" id="IPR000524">
    <property type="entry name" value="Tscrpt_reg_HTH_GntR"/>
</dbReference>
<keyword evidence="1" id="KW-0805">Transcription regulation</keyword>
<keyword evidence="3" id="KW-0804">Transcription</keyword>
<dbReference type="InterPro" id="IPR036390">
    <property type="entry name" value="WH_DNA-bd_sf"/>
</dbReference>
<dbReference type="SMART" id="SM00345">
    <property type="entry name" value="HTH_GNTR"/>
    <property type="match status" value="1"/>
</dbReference>
<dbReference type="GO" id="GO:0045892">
    <property type="term" value="P:negative regulation of DNA-templated transcription"/>
    <property type="evidence" value="ECO:0007669"/>
    <property type="project" value="TreeGrafter"/>
</dbReference>
<evidence type="ECO:0000256" key="2">
    <source>
        <dbReference type="ARBA" id="ARBA00023125"/>
    </source>
</evidence>
<dbReference type="GO" id="GO:0003700">
    <property type="term" value="F:DNA-binding transcription factor activity"/>
    <property type="evidence" value="ECO:0007669"/>
    <property type="project" value="InterPro"/>
</dbReference>
<evidence type="ECO:0000313" key="7">
    <source>
        <dbReference type="Proteomes" id="UP000243528"/>
    </source>
</evidence>
<feature type="domain" description="HTH gntR-type" evidence="5">
    <location>
        <begin position="9"/>
        <end position="77"/>
    </location>
</feature>
<sequence length="130" mass="14225">MKVRDEDPRPRYVQVADDLRHSITTGALTAGEKLPAARELAEEYGVAPMTAQKAVDVLKSEGVLYGAVGRGTFVRAAASSDDSAEPSADFTALMAEIEQLRAAVREQMGQLDQRLTKLEDEVHRPRQQDS</sequence>
<keyword evidence="7" id="KW-1185">Reference proteome</keyword>
<dbReference type="InterPro" id="IPR036388">
    <property type="entry name" value="WH-like_DNA-bd_sf"/>
</dbReference>
<keyword evidence="2" id="KW-0238">DNA-binding</keyword>
<dbReference type="RefSeq" id="WP_106535273.1">
    <property type="nucleotide sequence ID" value="NZ_ML142897.1"/>
</dbReference>
<name>A0A2P8EFD5_9ACTN</name>
<accession>A0A2P8EFD5</accession>